<proteinExistence type="predicted"/>
<evidence type="ECO:0008006" key="3">
    <source>
        <dbReference type="Google" id="ProtNLM"/>
    </source>
</evidence>
<reference evidence="1 2" key="1">
    <citation type="submission" date="2020-12" db="EMBL/GenBank/DDBJ databases">
        <title>Bacterial novel species Pedobacter sp. SD-b isolated from soil.</title>
        <authorList>
            <person name="Jung H.-Y."/>
        </authorList>
    </citation>
    <scope>NUCLEOTIDE SEQUENCE [LARGE SCALE GENOMIC DNA]</scope>
    <source>
        <strain evidence="1 2">SD-b</strain>
    </source>
</reference>
<name>A0ABS1BML3_9SPHI</name>
<protein>
    <recommendedName>
        <fullName evidence="3">Phage protein</fullName>
    </recommendedName>
</protein>
<dbReference type="EMBL" id="JAEHFY010000014">
    <property type="protein sequence ID" value="MBK0383546.1"/>
    <property type="molecule type" value="Genomic_DNA"/>
</dbReference>
<evidence type="ECO:0000313" key="2">
    <source>
        <dbReference type="Proteomes" id="UP000660024"/>
    </source>
</evidence>
<comment type="caution">
    <text evidence="1">The sequence shown here is derived from an EMBL/GenBank/DDBJ whole genome shotgun (WGS) entry which is preliminary data.</text>
</comment>
<sequence length="212" mass="24767">MKTEINNKSTDTNANNMLADAVCRPILFSTPMVQAILNGTKTQTRRQVKGMALDWLNDGFTPEFVAMKENGFGKANVGDIFWVRETFGKILSFDKYCYRADVESKYDKPALGWKPSIFMPRDACRIWLEVTGKKIERLRDIFHVDARNEGVDFIQGISQKLYYNYLTLDYGCNELFSFMTLWQKINGEKSWEENPWVWVYSFKRIECPEGFR</sequence>
<keyword evidence="2" id="KW-1185">Reference proteome</keyword>
<evidence type="ECO:0000313" key="1">
    <source>
        <dbReference type="EMBL" id="MBK0383546.1"/>
    </source>
</evidence>
<organism evidence="1 2">
    <name type="scientific">Pedobacter segetis</name>
    <dbReference type="NCBI Taxonomy" id="2793069"/>
    <lineage>
        <taxon>Bacteria</taxon>
        <taxon>Pseudomonadati</taxon>
        <taxon>Bacteroidota</taxon>
        <taxon>Sphingobacteriia</taxon>
        <taxon>Sphingobacteriales</taxon>
        <taxon>Sphingobacteriaceae</taxon>
        <taxon>Pedobacter</taxon>
    </lineage>
</organism>
<dbReference type="Proteomes" id="UP000660024">
    <property type="component" value="Unassembled WGS sequence"/>
</dbReference>
<accession>A0ABS1BML3</accession>
<dbReference type="RefSeq" id="WP_200586349.1">
    <property type="nucleotide sequence ID" value="NZ_JAEHFY010000014.1"/>
</dbReference>
<gene>
    <name evidence="1" type="ORF">I5M32_11315</name>
</gene>